<dbReference type="PANTHER" id="PTHR43132">
    <property type="entry name" value="ARSENICAL RESISTANCE OPERON REPRESSOR ARSR-RELATED"/>
    <property type="match status" value="1"/>
</dbReference>
<dbReference type="InterPro" id="IPR011991">
    <property type="entry name" value="ArsR-like_HTH"/>
</dbReference>
<evidence type="ECO:0000256" key="2">
    <source>
        <dbReference type="ARBA" id="ARBA00023125"/>
    </source>
</evidence>
<proteinExistence type="predicted"/>
<dbReference type="InterPro" id="IPR051011">
    <property type="entry name" value="Metal_resp_trans_reg"/>
</dbReference>
<dbReference type="GO" id="GO:0003700">
    <property type="term" value="F:DNA-binding transcription factor activity"/>
    <property type="evidence" value="ECO:0007669"/>
    <property type="project" value="InterPro"/>
</dbReference>
<gene>
    <name evidence="5" type="ORF">C6Y53_15160</name>
</gene>
<dbReference type="InterPro" id="IPR036390">
    <property type="entry name" value="WH_DNA-bd_sf"/>
</dbReference>
<reference evidence="6" key="1">
    <citation type="submission" date="2018-03" db="EMBL/GenBank/DDBJ databases">
        <title>Genomic analysis of the strain SH-1 isolated from shrimp intestine.</title>
        <authorList>
            <person name="Kim Y.-S."/>
            <person name="Kim S.-E."/>
            <person name="Kim K.-H."/>
        </authorList>
    </citation>
    <scope>NUCLEOTIDE SEQUENCE [LARGE SCALE GENOMIC DNA]</scope>
    <source>
        <strain evidence="6">SH-1</strain>
    </source>
</reference>
<dbReference type="CDD" id="cd00090">
    <property type="entry name" value="HTH_ARSR"/>
    <property type="match status" value="1"/>
</dbReference>
<evidence type="ECO:0000259" key="4">
    <source>
        <dbReference type="PROSITE" id="PS50987"/>
    </source>
</evidence>
<keyword evidence="3" id="KW-0804">Transcription</keyword>
<dbReference type="InterPro" id="IPR001845">
    <property type="entry name" value="HTH_ArsR_DNA-bd_dom"/>
</dbReference>
<sequence>MWETAAAGFAAMGSEARLQVVKALVRAGHAGLTVGEIQDRTGIAPSTLAHHLKFLAGAGLVEQERAGRTTINRACFGELENLAQFILSECCADDCTRAANDG</sequence>
<dbReference type="NCBIfam" id="NF033788">
    <property type="entry name" value="HTH_metalloreg"/>
    <property type="match status" value="1"/>
</dbReference>
<name>A0A2S0MSN0_9RHOB</name>
<dbReference type="SMART" id="SM00418">
    <property type="entry name" value="HTH_ARSR"/>
    <property type="match status" value="1"/>
</dbReference>
<accession>A0A2S0MSN0</accession>
<organism evidence="5 6">
    <name type="scientific">Pukyongiella litopenaei</name>
    <dbReference type="NCBI Taxonomy" id="2605946"/>
    <lineage>
        <taxon>Bacteria</taxon>
        <taxon>Pseudomonadati</taxon>
        <taxon>Pseudomonadota</taxon>
        <taxon>Alphaproteobacteria</taxon>
        <taxon>Rhodobacterales</taxon>
        <taxon>Paracoccaceae</taxon>
        <taxon>Pukyongiella</taxon>
    </lineage>
</organism>
<dbReference type="KEGG" id="thas:C6Y53_15160"/>
<dbReference type="PROSITE" id="PS50987">
    <property type="entry name" value="HTH_ARSR_2"/>
    <property type="match status" value="1"/>
</dbReference>
<dbReference type="InterPro" id="IPR036388">
    <property type="entry name" value="WH-like_DNA-bd_sf"/>
</dbReference>
<evidence type="ECO:0000313" key="5">
    <source>
        <dbReference type="EMBL" id="AVO38908.1"/>
    </source>
</evidence>
<evidence type="ECO:0000256" key="3">
    <source>
        <dbReference type="ARBA" id="ARBA00023163"/>
    </source>
</evidence>
<dbReference type="AlphaFoldDB" id="A0A2S0MSN0"/>
<dbReference type="PRINTS" id="PR00778">
    <property type="entry name" value="HTHARSR"/>
</dbReference>
<dbReference type="PANTHER" id="PTHR43132:SF2">
    <property type="entry name" value="ARSENICAL RESISTANCE OPERON REPRESSOR ARSR-RELATED"/>
    <property type="match status" value="1"/>
</dbReference>
<dbReference type="Pfam" id="PF12840">
    <property type="entry name" value="HTH_20"/>
    <property type="match status" value="1"/>
</dbReference>
<feature type="domain" description="HTH arsR-type" evidence="4">
    <location>
        <begin position="1"/>
        <end position="94"/>
    </location>
</feature>
<dbReference type="EMBL" id="CP027665">
    <property type="protein sequence ID" value="AVO38908.1"/>
    <property type="molecule type" value="Genomic_DNA"/>
</dbReference>
<dbReference type="SUPFAM" id="SSF46785">
    <property type="entry name" value="Winged helix' DNA-binding domain"/>
    <property type="match status" value="1"/>
</dbReference>
<keyword evidence="2" id="KW-0238">DNA-binding</keyword>
<dbReference type="Proteomes" id="UP000237655">
    <property type="component" value="Chromosome"/>
</dbReference>
<dbReference type="GO" id="GO:0003677">
    <property type="term" value="F:DNA binding"/>
    <property type="evidence" value="ECO:0007669"/>
    <property type="project" value="UniProtKB-KW"/>
</dbReference>
<protein>
    <submittedName>
        <fullName evidence="5">Winged helix-turn-helix transcriptional regulator</fullName>
    </submittedName>
</protein>
<keyword evidence="6" id="KW-1185">Reference proteome</keyword>
<keyword evidence="1" id="KW-0805">Transcription regulation</keyword>
<evidence type="ECO:0000256" key="1">
    <source>
        <dbReference type="ARBA" id="ARBA00023015"/>
    </source>
</evidence>
<evidence type="ECO:0000313" key="6">
    <source>
        <dbReference type="Proteomes" id="UP000237655"/>
    </source>
</evidence>
<dbReference type="Gene3D" id="1.10.10.10">
    <property type="entry name" value="Winged helix-like DNA-binding domain superfamily/Winged helix DNA-binding domain"/>
    <property type="match status" value="1"/>
</dbReference>
<dbReference type="RefSeq" id="WP_106473218.1">
    <property type="nucleotide sequence ID" value="NZ_CP027665.1"/>
</dbReference>